<dbReference type="SUPFAM" id="SSF47648">
    <property type="entry name" value="Nucleoside phosphorylase/phosphoribosyltransferase N-terminal domain"/>
    <property type="match status" value="1"/>
</dbReference>
<sequence length="342" mass="35144">MDARRLQSLLARRLEGEALSEQAAQELMTAWLAGSVPPVLSGALLAALSPIQIAAEELAAMARILQQAAHTAPATGLPVVLDTCGTGGDGLSTFNISTAVAFVCAACGVPVAKHGARSASGRVGSADVLEYLGIQLSLDPARVGAALHEVGITFLFAPGWHPALRTMAPIRRELGIRTLFNLLGPLVNPLAPTAQVLGVYHPALVPSIAKALALLERQRFLVVHGEPGLDECSLSGSTTVIGNLEGVLAASTIHPEQFGLQPASIAELVGGDVPENAAILREVLLGKGTPAQAAVVVLNAAAGLLAAGAVSTWQSGIAQAQECLEAGAAWQKCEALIRFTRT</sequence>
<feature type="domain" description="Glycosyl transferase family 3 N-terminal" evidence="11">
    <location>
        <begin position="8"/>
        <end position="69"/>
    </location>
</feature>
<dbReference type="InterPro" id="IPR036320">
    <property type="entry name" value="Glycosyl_Trfase_fam3_N_dom_sf"/>
</dbReference>
<dbReference type="KEGG" id="glj:GKIL_4143"/>
<dbReference type="eggNOG" id="COG0547">
    <property type="taxonomic scope" value="Bacteria"/>
</dbReference>
<comment type="cofactor">
    <cofactor evidence="9">
        <name>Mg(2+)</name>
        <dbReference type="ChEBI" id="CHEBI:18420"/>
    </cofactor>
    <text evidence="9">Binds 2 magnesium ions per monomer.</text>
</comment>
<evidence type="ECO:0000256" key="5">
    <source>
        <dbReference type="ARBA" id="ARBA00022822"/>
    </source>
</evidence>
<dbReference type="GO" id="GO:0000287">
    <property type="term" value="F:magnesium ion binding"/>
    <property type="evidence" value="ECO:0007669"/>
    <property type="project" value="UniProtKB-UniRule"/>
</dbReference>
<dbReference type="Gene3D" id="3.40.1030.10">
    <property type="entry name" value="Nucleoside phosphorylase/phosphoribosyltransferase catalytic domain"/>
    <property type="match status" value="1"/>
</dbReference>
<comment type="similarity">
    <text evidence="9">Belongs to the anthranilate phosphoribosyltransferase family.</text>
</comment>
<dbReference type="GO" id="GO:0005829">
    <property type="term" value="C:cytosol"/>
    <property type="evidence" value="ECO:0007669"/>
    <property type="project" value="TreeGrafter"/>
</dbReference>
<dbReference type="HAMAP" id="MF_00211">
    <property type="entry name" value="TrpD"/>
    <property type="match status" value="1"/>
</dbReference>
<feature type="binding site" evidence="9">
    <location>
        <begin position="113"/>
        <end position="121"/>
    </location>
    <ligand>
        <name>5-phospho-alpha-D-ribose 1-diphosphate</name>
        <dbReference type="ChEBI" id="CHEBI:58017"/>
    </ligand>
</feature>
<evidence type="ECO:0000256" key="4">
    <source>
        <dbReference type="ARBA" id="ARBA00022679"/>
    </source>
</evidence>
<dbReference type="PANTHER" id="PTHR43285:SF2">
    <property type="entry name" value="ANTHRANILATE PHOSPHORIBOSYLTRANSFERASE"/>
    <property type="match status" value="1"/>
</dbReference>
<evidence type="ECO:0000259" key="11">
    <source>
        <dbReference type="Pfam" id="PF02885"/>
    </source>
</evidence>
<evidence type="ECO:0000259" key="10">
    <source>
        <dbReference type="Pfam" id="PF00591"/>
    </source>
</evidence>
<evidence type="ECO:0000313" key="12">
    <source>
        <dbReference type="EMBL" id="AGY60389.1"/>
    </source>
</evidence>
<keyword evidence="4 9" id="KW-0808">Transferase</keyword>
<dbReference type="InterPro" id="IPR005940">
    <property type="entry name" value="Anthranilate_Pribosyl_Tfrase"/>
</dbReference>
<dbReference type="InterPro" id="IPR017459">
    <property type="entry name" value="Glycosyl_Trfase_fam3_N_dom"/>
</dbReference>
<comment type="subunit">
    <text evidence="9">Homodimer.</text>
</comment>
<evidence type="ECO:0000256" key="1">
    <source>
        <dbReference type="ARBA" id="ARBA00004907"/>
    </source>
</evidence>
<dbReference type="UniPathway" id="UPA00035">
    <property type="reaction ID" value="UER00041"/>
</dbReference>
<feature type="binding site" evidence="9">
    <location>
        <position position="125"/>
    </location>
    <ligand>
        <name>5-phospho-alpha-D-ribose 1-diphosphate</name>
        <dbReference type="ChEBI" id="CHEBI:58017"/>
    </ligand>
</feature>
<dbReference type="EMBL" id="CP003587">
    <property type="protein sequence ID" value="AGY60389.1"/>
    <property type="molecule type" value="Genomic_DNA"/>
</dbReference>
<feature type="domain" description="Glycosyl transferase family 3" evidence="10">
    <location>
        <begin position="79"/>
        <end position="329"/>
    </location>
</feature>
<protein>
    <recommendedName>
        <fullName evidence="9">Anthranilate phosphoribosyltransferase</fullName>
        <ecNumber evidence="9">2.4.2.18</ecNumber>
    </recommendedName>
</protein>
<keyword evidence="13" id="KW-1185">Reference proteome</keyword>
<organism evidence="12 13">
    <name type="scientific">Gloeobacter kilaueensis (strain ATCC BAA-2537 / CCAP 1431/1 / ULC 316 / JS1)</name>
    <dbReference type="NCBI Taxonomy" id="1183438"/>
    <lineage>
        <taxon>Bacteria</taxon>
        <taxon>Bacillati</taxon>
        <taxon>Cyanobacteriota</taxon>
        <taxon>Cyanophyceae</taxon>
        <taxon>Gloeobacterales</taxon>
        <taxon>Gloeobacteraceae</taxon>
        <taxon>Gloeobacter</taxon>
    </lineage>
</organism>
<evidence type="ECO:0000256" key="9">
    <source>
        <dbReference type="HAMAP-Rule" id="MF_00211"/>
    </source>
</evidence>
<dbReference type="Proteomes" id="UP000017396">
    <property type="component" value="Chromosome"/>
</dbReference>
<evidence type="ECO:0000313" key="13">
    <source>
        <dbReference type="Proteomes" id="UP000017396"/>
    </source>
</evidence>
<keyword evidence="9" id="KW-0479">Metal-binding</keyword>
<feature type="binding site" evidence="9">
    <location>
        <begin position="88"/>
        <end position="89"/>
    </location>
    <ligand>
        <name>5-phospho-alpha-D-ribose 1-diphosphate</name>
        <dbReference type="ChEBI" id="CHEBI:58017"/>
    </ligand>
</feature>
<feature type="binding site" evidence="9">
    <location>
        <position position="97"/>
    </location>
    <ligand>
        <name>Mg(2+)</name>
        <dbReference type="ChEBI" id="CHEBI:18420"/>
        <label>1</label>
    </ligand>
</feature>
<dbReference type="HOGENOM" id="CLU_034315_2_1_3"/>
<evidence type="ECO:0000256" key="2">
    <source>
        <dbReference type="ARBA" id="ARBA00022605"/>
    </source>
</evidence>
<keyword evidence="3 9" id="KW-0328">Glycosyltransferase</keyword>
<evidence type="ECO:0000256" key="7">
    <source>
        <dbReference type="ARBA" id="ARBA00052328"/>
    </source>
</evidence>
<dbReference type="AlphaFoldDB" id="U5QRZ3"/>
<keyword evidence="6 9" id="KW-0057">Aromatic amino acid biosynthesis</keyword>
<dbReference type="STRING" id="1183438.GKIL_4143"/>
<comment type="pathway">
    <text evidence="1 9">Amino-acid biosynthesis; L-tryptophan biosynthesis; L-tryptophan from chorismate: step 2/5.</text>
</comment>
<feature type="binding site" evidence="9">
    <location>
        <position position="231"/>
    </location>
    <ligand>
        <name>Mg(2+)</name>
        <dbReference type="ChEBI" id="CHEBI:18420"/>
        <label>2</label>
    </ligand>
</feature>
<dbReference type="Gene3D" id="1.20.970.10">
    <property type="entry name" value="Transferase, Pyrimidine Nucleoside Phosphorylase, Chain C"/>
    <property type="match status" value="1"/>
</dbReference>
<comment type="caution">
    <text evidence="9">Lacks conserved residue(s) required for the propagation of feature annotation.</text>
</comment>
<name>U5QRZ3_GLOK1</name>
<dbReference type="PATRIC" id="fig|1183438.3.peg.4072"/>
<feature type="binding site" evidence="9">
    <location>
        <position position="85"/>
    </location>
    <ligand>
        <name>5-phospho-alpha-D-ribose 1-diphosphate</name>
        <dbReference type="ChEBI" id="CHEBI:58017"/>
    </ligand>
</feature>
<dbReference type="SUPFAM" id="SSF52418">
    <property type="entry name" value="Nucleoside phosphorylase/phosphoribosyltransferase catalytic domain"/>
    <property type="match status" value="1"/>
</dbReference>
<evidence type="ECO:0000256" key="8">
    <source>
        <dbReference type="ARBA" id="ARBA00061188"/>
    </source>
</evidence>
<feature type="binding site" evidence="9">
    <location>
        <position position="231"/>
    </location>
    <ligand>
        <name>Mg(2+)</name>
        <dbReference type="ChEBI" id="CHEBI:18420"/>
        <label>1</label>
    </ligand>
</feature>
<dbReference type="PANTHER" id="PTHR43285">
    <property type="entry name" value="ANTHRANILATE PHOSPHORIBOSYLTRANSFERASE"/>
    <property type="match status" value="1"/>
</dbReference>
<comment type="function">
    <text evidence="9">Catalyzes the transfer of the phosphoribosyl group of 5-phosphorylribose-1-pyrophosphate (PRPP) to anthranilate to yield N-(5'-phosphoribosyl)-anthranilate (PRA).</text>
</comment>
<dbReference type="InterPro" id="IPR000312">
    <property type="entry name" value="Glycosyl_Trfase_fam3"/>
</dbReference>
<comment type="catalytic activity">
    <reaction evidence="7 9">
        <text>N-(5-phospho-beta-D-ribosyl)anthranilate + diphosphate = 5-phospho-alpha-D-ribose 1-diphosphate + anthranilate</text>
        <dbReference type="Rhea" id="RHEA:11768"/>
        <dbReference type="ChEBI" id="CHEBI:16567"/>
        <dbReference type="ChEBI" id="CHEBI:18277"/>
        <dbReference type="ChEBI" id="CHEBI:33019"/>
        <dbReference type="ChEBI" id="CHEBI:58017"/>
        <dbReference type="EC" id="2.4.2.18"/>
    </reaction>
</comment>
<proteinExistence type="inferred from homology"/>
<dbReference type="GO" id="GO:0000162">
    <property type="term" value="P:L-tryptophan biosynthetic process"/>
    <property type="evidence" value="ECO:0007669"/>
    <property type="project" value="UniProtKB-UniRule"/>
</dbReference>
<dbReference type="EC" id="2.4.2.18" evidence="9"/>
<evidence type="ECO:0000256" key="3">
    <source>
        <dbReference type="ARBA" id="ARBA00022676"/>
    </source>
</evidence>
<accession>U5QRZ3</accession>
<feature type="binding site" evidence="9">
    <location>
        <position position="230"/>
    </location>
    <ligand>
        <name>Mg(2+)</name>
        <dbReference type="ChEBI" id="CHEBI:18420"/>
        <label>2</label>
    </ligand>
</feature>
<feature type="binding site" evidence="9">
    <location>
        <position position="85"/>
    </location>
    <ligand>
        <name>anthranilate</name>
        <dbReference type="ChEBI" id="CHEBI:16567"/>
        <label>1</label>
    </ligand>
</feature>
<dbReference type="RefSeq" id="WP_023175734.1">
    <property type="nucleotide sequence ID" value="NC_022600.1"/>
</dbReference>
<dbReference type="Pfam" id="PF02885">
    <property type="entry name" value="Glycos_trans_3N"/>
    <property type="match status" value="1"/>
</dbReference>
<feature type="binding site" evidence="9">
    <location>
        <begin position="95"/>
        <end position="98"/>
    </location>
    <ligand>
        <name>5-phospho-alpha-D-ribose 1-diphosphate</name>
        <dbReference type="ChEBI" id="CHEBI:58017"/>
    </ligand>
</feature>
<keyword evidence="5 9" id="KW-0822">Tryptophan biosynthesis</keyword>
<feature type="binding site" evidence="9">
    <location>
        <position position="171"/>
    </location>
    <ligand>
        <name>anthranilate</name>
        <dbReference type="ChEBI" id="CHEBI:16567"/>
        <label>2</label>
    </ligand>
</feature>
<reference evidence="12 13" key="1">
    <citation type="journal article" date="2013" name="PLoS ONE">
        <title>Cultivation and Complete Genome Sequencing of Gloeobacter kilaueensis sp. nov., from a Lava Cave in Kilauea Caldera, Hawai'i.</title>
        <authorList>
            <person name="Saw J.H."/>
            <person name="Schatz M."/>
            <person name="Brown M.V."/>
            <person name="Kunkel D.D."/>
            <person name="Foster J.S."/>
            <person name="Shick H."/>
            <person name="Christensen S."/>
            <person name="Hou S."/>
            <person name="Wan X."/>
            <person name="Donachie S.P."/>
        </authorList>
    </citation>
    <scope>NUCLEOTIDE SEQUENCE [LARGE SCALE GENOMIC DNA]</scope>
    <source>
        <strain evidence="13">JS</strain>
    </source>
</reference>
<comment type="similarity">
    <text evidence="8">In the C-terminal section; belongs to the anthranilate phosphoribosyltransferase family.</text>
</comment>
<dbReference type="NCBIfam" id="TIGR01245">
    <property type="entry name" value="trpD"/>
    <property type="match status" value="1"/>
</dbReference>
<dbReference type="GO" id="GO:0004048">
    <property type="term" value="F:anthranilate phosphoribosyltransferase activity"/>
    <property type="evidence" value="ECO:0007669"/>
    <property type="project" value="UniProtKB-UniRule"/>
</dbReference>
<keyword evidence="9" id="KW-0460">Magnesium</keyword>
<gene>
    <name evidence="9 12" type="primary">trpD</name>
    <name evidence="12" type="ORF">GKIL_4143</name>
</gene>
<dbReference type="OrthoDB" id="9806430at2"/>
<dbReference type="Pfam" id="PF00591">
    <property type="entry name" value="Glycos_transf_3"/>
    <property type="match status" value="1"/>
</dbReference>
<feature type="binding site" evidence="9">
    <location>
        <position position="93"/>
    </location>
    <ligand>
        <name>5-phospho-alpha-D-ribose 1-diphosphate</name>
        <dbReference type="ChEBI" id="CHEBI:58017"/>
    </ligand>
</feature>
<evidence type="ECO:0000256" key="6">
    <source>
        <dbReference type="ARBA" id="ARBA00023141"/>
    </source>
</evidence>
<dbReference type="InterPro" id="IPR035902">
    <property type="entry name" value="Nuc_phospho_transferase"/>
</dbReference>
<dbReference type="FunFam" id="3.40.1030.10:FF:000002">
    <property type="entry name" value="Anthranilate phosphoribosyltransferase"/>
    <property type="match status" value="1"/>
</dbReference>
<keyword evidence="2 9" id="KW-0028">Amino-acid biosynthesis</keyword>